<evidence type="ECO:0000256" key="13">
    <source>
        <dbReference type="ARBA" id="ARBA00023136"/>
    </source>
</evidence>
<dbReference type="FunFam" id="3.40.50.1820:FF:000171">
    <property type="entry name" value="Neuroligin-4, Y-linked"/>
    <property type="match status" value="1"/>
</dbReference>
<dbReference type="SUPFAM" id="SSF52540">
    <property type="entry name" value="P-loop containing nucleoside triphosphate hydrolases"/>
    <property type="match status" value="1"/>
</dbReference>
<dbReference type="Pfam" id="PF00135">
    <property type="entry name" value="COesterase"/>
    <property type="match status" value="1"/>
</dbReference>
<keyword evidence="18" id="KW-0812">Transmembrane</keyword>
<proteinExistence type="inferred from homology"/>
<evidence type="ECO:0000256" key="8">
    <source>
        <dbReference type="ARBA" id="ARBA00022729"/>
    </source>
</evidence>
<dbReference type="InterPro" id="IPR019819">
    <property type="entry name" value="Carboxylesterase_B_CS"/>
</dbReference>
<dbReference type="PANTHER" id="PTHR43903">
    <property type="entry name" value="NEUROLIGIN"/>
    <property type="match status" value="1"/>
</dbReference>
<comment type="subcellular location">
    <subcellularLocation>
        <location evidence="3">Cytoplasm</location>
    </subcellularLocation>
    <subcellularLocation>
        <location evidence="1">Endomembrane system</location>
    </subcellularLocation>
    <subcellularLocation>
        <location evidence="2">Lysosome</location>
    </subcellularLocation>
</comment>
<protein>
    <recommendedName>
        <fullName evidence="19">Carboxylesterase type B domain-containing protein</fullName>
    </recommendedName>
</protein>
<keyword evidence="14" id="KW-0325">Glycoprotein</keyword>
<dbReference type="GO" id="GO:0016787">
    <property type="term" value="F:hydrolase activity"/>
    <property type="evidence" value="ECO:0007669"/>
    <property type="project" value="UniProtKB-KW"/>
</dbReference>
<comment type="catalytic activity">
    <reaction evidence="16">
        <text>GTP + H2O = GDP + phosphate + H(+)</text>
        <dbReference type="Rhea" id="RHEA:19669"/>
        <dbReference type="ChEBI" id="CHEBI:15377"/>
        <dbReference type="ChEBI" id="CHEBI:15378"/>
        <dbReference type="ChEBI" id="CHEBI:37565"/>
        <dbReference type="ChEBI" id="CHEBI:43474"/>
        <dbReference type="ChEBI" id="CHEBI:58189"/>
    </reaction>
    <physiologicalReaction direction="left-to-right" evidence="16">
        <dbReference type="Rhea" id="RHEA:19670"/>
    </physiologicalReaction>
</comment>
<evidence type="ECO:0000256" key="7">
    <source>
        <dbReference type="ARBA" id="ARBA00022499"/>
    </source>
</evidence>
<evidence type="ECO:0000256" key="6">
    <source>
        <dbReference type="ARBA" id="ARBA00022490"/>
    </source>
</evidence>
<keyword evidence="6" id="KW-0963">Cytoplasm</keyword>
<evidence type="ECO:0000256" key="16">
    <source>
        <dbReference type="ARBA" id="ARBA00049117"/>
    </source>
</evidence>
<feature type="region of interest" description="Disordered" evidence="17">
    <location>
        <begin position="1256"/>
        <end position="1314"/>
    </location>
</feature>
<keyword evidence="18" id="KW-1133">Transmembrane helix</keyword>
<evidence type="ECO:0000256" key="11">
    <source>
        <dbReference type="ARBA" id="ARBA00022843"/>
    </source>
</evidence>
<dbReference type="Proteomes" id="UP000494165">
    <property type="component" value="Unassembled WGS sequence"/>
</dbReference>
<dbReference type="SUPFAM" id="SSF53474">
    <property type="entry name" value="alpha/beta-Hydrolases"/>
    <property type="match status" value="1"/>
</dbReference>
<evidence type="ECO:0000256" key="2">
    <source>
        <dbReference type="ARBA" id="ARBA00004371"/>
    </source>
</evidence>
<dbReference type="GO" id="GO:0005764">
    <property type="term" value="C:lysosome"/>
    <property type="evidence" value="ECO:0007669"/>
    <property type="project" value="UniProtKB-SubCell"/>
</dbReference>
<sequence length="1314" mass="145902">MKKKVLLMGKSGSGKTSMRSIIFANYIARDTRRLGATIDVEHSHVRFLGNLVLNLWDCGGQEAFMENYFASQRDNIFRNVEVLIYVFDVESRELDKDMHYYQSCLEAILQNSPEAKVFCLVHKMDLVQEDQRDMIFQEREDDLKRLSKPLNCTCFRTSIWDETLYRAWSSIVYMLIPNVKELEHSLQEFANIIDADEVLLFERATFLVISHSERRSHKDIHRFEKVSNIIKQFKLSCSKLAAQFQSMEVVNSSFAAYIDMFTPNTYVMVILSDPTIPSAATLINIRNARKHFEKLENQTDRGRKKHPLPDGARLLLRLICPCAGAAAAAGGWWRREARRVAPASCVPSLAACPEYNMGCLLLLLVTLFVAAVALGVPLTTTRVVHTHSGKLQGFVKKVSTGSFTSQSLKPVEVFLGIPYAIPPVRAYRFSPTRTPLPWDGVKMADTMAPVCPQRFPDISNETVSLEKMPKGRLEYLRRLLTHLQNQSEDCLYLNVYAPAQAVGPPEMMERYPVMVYIHGESFEWNSGNPYDGSVLASYTDVVVVTLNYRLGVLGFLNANSAPQAKARVANYGLMDQIAALHWIQQNIALFGGDPGNVTLFGHGTGAACINFLMISPTVVPGLFHRAILLSGSALSSWALVEQPATYALRLAHQLNCSLPEDSRRDHERVVDCLRSAPLDALLKADVATPAFTSAFGPSVDGIVIRPGFRKELVAGQKRRSSGASAAASAAAAAAGVMSDSSTSTSVSNRNYDLLFGVVTNEALFHFSAQDVQAGFEGERRDKIFRTYVRNTYNYHLNEIFFTVVNEYTDWERTVQHPINTRDATIAALSDAQYVAPVVHTGDLLSRTGSTHNGPKCFFYVFDYQTKDGDYPQRMGTVHGEELPYVFGAPLVDGFSHFPRNYTRSEVSLSEAVMLFWASFARTGDPNEHMKTESILSSSKERNRFRNIVWEEYDAVHQKYLEISMKPRTKNHFRAHQLSVWLRLVPELHRAGMEDVSTRHNLFRNHNDPDIYDGSVRALDAIYYGTLDADYSTTGPGGRRGNETALVPSGEPMLTTCVSIIAAPTTASGLLAGRNQSDAMASLEAIPGYGAYSTALSVTIAIGCSLLILNVLIFAGVYYQRDKHRLEVKNMQEQQRGGFVGDKIHLEAMDENPITTTVILNAPTTTLTPAGGILMNQSSPTSKGKHLSNKYHTLHYMQHLDKAHHAAAPPTATAITILDHQQHIITRNQHSARCPCSQVPQSMLMEHSTFLCRPPEHATATPPNGSMVHLNVPRPPPPPRVEASHLATLPRHKPTSGGGGVADNGSLPPQADVRV</sequence>
<dbReference type="GO" id="GO:0005525">
    <property type="term" value="F:GTP binding"/>
    <property type="evidence" value="ECO:0007669"/>
    <property type="project" value="UniProtKB-KW"/>
</dbReference>
<keyword evidence="10" id="KW-0378">Hydrolase</keyword>
<evidence type="ECO:0000256" key="14">
    <source>
        <dbReference type="ARBA" id="ARBA00023180"/>
    </source>
</evidence>
<dbReference type="InterPro" id="IPR002018">
    <property type="entry name" value="CarbesteraseB"/>
</dbReference>
<dbReference type="Gene3D" id="3.40.50.300">
    <property type="entry name" value="P-loop containing nucleotide triphosphate hydrolases"/>
    <property type="match status" value="1"/>
</dbReference>
<dbReference type="Gene3D" id="3.40.50.1820">
    <property type="entry name" value="alpha/beta hydrolase"/>
    <property type="match status" value="1"/>
</dbReference>
<keyword evidence="21" id="KW-1185">Reference proteome</keyword>
<comment type="caution">
    <text evidence="20">The sequence shown here is derived from an EMBL/GenBank/DDBJ whole genome shotgun (WGS) entry which is preliminary data.</text>
</comment>
<dbReference type="PROSITE" id="PS00941">
    <property type="entry name" value="CARBOXYLESTERASE_B_2"/>
    <property type="match status" value="1"/>
</dbReference>
<organism evidence="20 21">
    <name type="scientific">Cloeon dipterum</name>
    <dbReference type="NCBI Taxonomy" id="197152"/>
    <lineage>
        <taxon>Eukaryota</taxon>
        <taxon>Metazoa</taxon>
        <taxon>Ecdysozoa</taxon>
        <taxon>Arthropoda</taxon>
        <taxon>Hexapoda</taxon>
        <taxon>Insecta</taxon>
        <taxon>Pterygota</taxon>
        <taxon>Palaeoptera</taxon>
        <taxon>Ephemeroptera</taxon>
        <taxon>Pisciforma</taxon>
        <taxon>Baetidae</taxon>
        <taxon>Cloeon</taxon>
    </lineage>
</organism>
<evidence type="ECO:0000256" key="12">
    <source>
        <dbReference type="ARBA" id="ARBA00023134"/>
    </source>
</evidence>
<dbReference type="FunFam" id="3.30.450.190:FF:000002">
    <property type="entry name" value="Ras-related GTP-binding protein A"/>
    <property type="match status" value="1"/>
</dbReference>
<comment type="similarity">
    <text evidence="4">Belongs to the type-B carboxylesterase/lipase family.</text>
</comment>
<evidence type="ECO:0000256" key="10">
    <source>
        <dbReference type="ARBA" id="ARBA00022801"/>
    </source>
</evidence>
<feature type="domain" description="Carboxylesterase type B" evidence="19">
    <location>
        <begin position="381"/>
        <end position="980"/>
    </location>
</feature>
<feature type="transmembrane region" description="Helical" evidence="18">
    <location>
        <begin position="355"/>
        <end position="376"/>
    </location>
</feature>
<keyword evidence="9" id="KW-0547">Nucleotide-binding</keyword>
<keyword evidence="7" id="KW-1017">Isopeptide bond</keyword>
<dbReference type="InterPro" id="IPR039397">
    <property type="entry name" value="RagA/B"/>
</dbReference>
<dbReference type="InterPro" id="IPR006762">
    <property type="entry name" value="Gtr1_RagA"/>
</dbReference>
<keyword evidence="13 18" id="KW-0472">Membrane</keyword>
<evidence type="ECO:0000313" key="20">
    <source>
        <dbReference type="EMBL" id="CAB3381896.1"/>
    </source>
</evidence>
<feature type="transmembrane region" description="Helical" evidence="18">
    <location>
        <begin position="314"/>
        <end position="335"/>
    </location>
</feature>
<evidence type="ECO:0000256" key="5">
    <source>
        <dbReference type="ARBA" id="ARBA00007756"/>
    </source>
</evidence>
<name>A0A8S1DMM8_9INSE</name>
<keyword evidence="11" id="KW-0832">Ubl conjugation</keyword>
<dbReference type="CDD" id="cd11384">
    <property type="entry name" value="RagA_like"/>
    <property type="match status" value="1"/>
</dbReference>
<dbReference type="Pfam" id="PF04670">
    <property type="entry name" value="Gtr1_RagA"/>
    <property type="match status" value="1"/>
</dbReference>
<evidence type="ECO:0000259" key="19">
    <source>
        <dbReference type="Pfam" id="PF00135"/>
    </source>
</evidence>
<evidence type="ECO:0000256" key="1">
    <source>
        <dbReference type="ARBA" id="ARBA00004308"/>
    </source>
</evidence>
<evidence type="ECO:0000256" key="18">
    <source>
        <dbReference type="SAM" id="Phobius"/>
    </source>
</evidence>
<dbReference type="InterPro" id="IPR029058">
    <property type="entry name" value="AB_hydrolase_fold"/>
</dbReference>
<dbReference type="InterPro" id="IPR027417">
    <property type="entry name" value="P-loop_NTPase"/>
</dbReference>
<evidence type="ECO:0000256" key="4">
    <source>
        <dbReference type="ARBA" id="ARBA00005964"/>
    </source>
</evidence>
<evidence type="ECO:0000256" key="3">
    <source>
        <dbReference type="ARBA" id="ARBA00004496"/>
    </source>
</evidence>
<reference evidence="20 21" key="1">
    <citation type="submission" date="2020-04" db="EMBL/GenBank/DDBJ databases">
        <authorList>
            <person name="Alioto T."/>
            <person name="Alioto T."/>
            <person name="Gomez Garrido J."/>
        </authorList>
    </citation>
    <scope>NUCLEOTIDE SEQUENCE [LARGE SCALE GENOMIC DNA]</scope>
</reference>
<dbReference type="InterPro" id="IPR051093">
    <property type="entry name" value="Neuroligin/BSAL"/>
</dbReference>
<dbReference type="OrthoDB" id="3200163at2759"/>
<evidence type="ECO:0000256" key="17">
    <source>
        <dbReference type="SAM" id="MobiDB-lite"/>
    </source>
</evidence>
<evidence type="ECO:0000256" key="9">
    <source>
        <dbReference type="ARBA" id="ARBA00022741"/>
    </source>
</evidence>
<accession>A0A8S1DMM8</accession>
<feature type="transmembrane region" description="Helical" evidence="18">
    <location>
        <begin position="1091"/>
        <end position="1118"/>
    </location>
</feature>
<evidence type="ECO:0000256" key="15">
    <source>
        <dbReference type="ARBA" id="ARBA00023228"/>
    </source>
</evidence>
<keyword evidence="12" id="KW-0342">GTP-binding</keyword>
<dbReference type="Gene3D" id="3.30.450.190">
    <property type="match status" value="1"/>
</dbReference>
<keyword evidence="8" id="KW-0732">Signal</keyword>
<keyword evidence="15" id="KW-0458">Lysosome</keyword>
<dbReference type="EMBL" id="CADEPI010000250">
    <property type="protein sequence ID" value="CAB3381896.1"/>
    <property type="molecule type" value="Genomic_DNA"/>
</dbReference>
<comment type="similarity">
    <text evidence="5">Belongs to the GTR/RAG GTP-binding protein family.</text>
</comment>
<dbReference type="GO" id="GO:0012505">
    <property type="term" value="C:endomembrane system"/>
    <property type="evidence" value="ECO:0007669"/>
    <property type="project" value="UniProtKB-SubCell"/>
</dbReference>
<gene>
    <name evidence="20" type="ORF">CLODIP_2_CD07671</name>
</gene>
<evidence type="ECO:0000313" key="21">
    <source>
        <dbReference type="Proteomes" id="UP000494165"/>
    </source>
</evidence>
<dbReference type="FunFam" id="3.40.50.300:FF:000276">
    <property type="entry name" value="Ras-related GTP-binding protein A"/>
    <property type="match status" value="1"/>
</dbReference>